<keyword evidence="2" id="KW-1185">Reference proteome</keyword>
<organism evidence="1 2">
    <name type="scientific">Saccharothrix tamanrassetensis</name>
    <dbReference type="NCBI Taxonomy" id="1051531"/>
    <lineage>
        <taxon>Bacteria</taxon>
        <taxon>Bacillati</taxon>
        <taxon>Actinomycetota</taxon>
        <taxon>Actinomycetes</taxon>
        <taxon>Pseudonocardiales</taxon>
        <taxon>Pseudonocardiaceae</taxon>
        <taxon>Saccharothrix</taxon>
    </lineage>
</organism>
<evidence type="ECO:0000313" key="2">
    <source>
        <dbReference type="Proteomes" id="UP000547510"/>
    </source>
</evidence>
<dbReference type="AlphaFoldDB" id="A0A841CSA4"/>
<accession>A0A841CSA4</accession>
<evidence type="ECO:0000313" key="1">
    <source>
        <dbReference type="EMBL" id="MBB5960140.1"/>
    </source>
</evidence>
<dbReference type="Proteomes" id="UP000547510">
    <property type="component" value="Unassembled WGS sequence"/>
</dbReference>
<dbReference type="RefSeq" id="WP_184698030.1">
    <property type="nucleotide sequence ID" value="NZ_JACHJN010000014.1"/>
</dbReference>
<dbReference type="PROSITE" id="PS51257">
    <property type="entry name" value="PROKAR_LIPOPROTEIN"/>
    <property type="match status" value="1"/>
</dbReference>
<protein>
    <submittedName>
        <fullName evidence="1">Uncharacterized protein</fullName>
    </submittedName>
</protein>
<reference evidence="1 2" key="1">
    <citation type="submission" date="2020-08" db="EMBL/GenBank/DDBJ databases">
        <title>Genomic Encyclopedia of Type Strains, Phase III (KMG-III): the genomes of soil and plant-associated and newly described type strains.</title>
        <authorList>
            <person name="Whitman W."/>
        </authorList>
    </citation>
    <scope>NUCLEOTIDE SEQUENCE [LARGE SCALE GENOMIC DNA]</scope>
    <source>
        <strain evidence="1 2">CECT 8640</strain>
    </source>
</reference>
<dbReference type="EMBL" id="JACHJN010000014">
    <property type="protein sequence ID" value="MBB5960140.1"/>
    <property type="molecule type" value="Genomic_DNA"/>
</dbReference>
<proteinExistence type="predicted"/>
<name>A0A841CSA4_9PSEU</name>
<gene>
    <name evidence="1" type="ORF">FHS29_006763</name>
</gene>
<sequence length="52" mass="5664">MRLLLWTVLVCACAVQGDDVLVLLSGALLIGCAADCSFTRRGRVRVDTRWIG</sequence>
<comment type="caution">
    <text evidence="1">The sequence shown here is derived from an EMBL/GenBank/DDBJ whole genome shotgun (WGS) entry which is preliminary data.</text>
</comment>